<evidence type="ECO:0000256" key="2">
    <source>
        <dbReference type="ARBA" id="ARBA00022617"/>
    </source>
</evidence>
<evidence type="ECO:0000256" key="5">
    <source>
        <dbReference type="ARBA" id="ARBA00023004"/>
    </source>
</evidence>
<sequence>MADTELSTGITPDQRHVLVDAWKLVKPNIVTHGTNIFVKFFEKNPEYLGYFDFSMDYEAKELKDNRSLHAHALNVMNFFGAIIDYGLDNPIMYKSSISKMVINHKRHGVSKPDVAIVCAIIKDYVLQTLGRSDELDDAFTALLNGITDAFD</sequence>
<evidence type="ECO:0000256" key="6">
    <source>
        <dbReference type="RuleBase" id="RU000356"/>
    </source>
</evidence>
<dbReference type="EnsemblMetazoa" id="AALFPA23_015398.R22388">
    <property type="protein sequence ID" value="AALFPA23_015398.P22388"/>
    <property type="gene ID" value="AALFPA23_015398"/>
</dbReference>
<feature type="domain" description="Globin" evidence="7">
    <location>
        <begin position="9"/>
        <end position="151"/>
    </location>
</feature>
<dbReference type="Proteomes" id="UP000069940">
    <property type="component" value="Unassembled WGS sequence"/>
</dbReference>
<reference evidence="8" key="2">
    <citation type="submission" date="2025-05" db="UniProtKB">
        <authorList>
            <consortium name="EnsemblMetazoa"/>
        </authorList>
    </citation>
    <scope>IDENTIFICATION</scope>
    <source>
        <strain evidence="8">Foshan</strain>
    </source>
</reference>
<protein>
    <recommendedName>
        <fullName evidence="7">Globin domain-containing protein</fullName>
    </recommendedName>
</protein>
<dbReference type="PANTHER" id="PTHR47217:SF1">
    <property type="entry name" value="GLOBIN-LIKE PROTEIN"/>
    <property type="match status" value="1"/>
</dbReference>
<evidence type="ECO:0000256" key="3">
    <source>
        <dbReference type="ARBA" id="ARBA00022621"/>
    </source>
</evidence>
<accession>A0ABM1Z609</accession>
<keyword evidence="5" id="KW-0408">Iron</keyword>
<name>A0ABM1Z609_AEDAL</name>
<dbReference type="InterPro" id="IPR009050">
    <property type="entry name" value="Globin-like_sf"/>
</dbReference>
<dbReference type="InterPro" id="IPR012292">
    <property type="entry name" value="Globin/Proto"/>
</dbReference>
<keyword evidence="4" id="KW-0479">Metal-binding</keyword>
<keyword evidence="2 6" id="KW-0349">Heme</keyword>
<dbReference type="CDD" id="cd01040">
    <property type="entry name" value="Mb-like"/>
    <property type="match status" value="1"/>
</dbReference>
<evidence type="ECO:0000256" key="1">
    <source>
        <dbReference type="ARBA" id="ARBA00022448"/>
    </source>
</evidence>
<keyword evidence="3 6" id="KW-0561">Oxygen transport</keyword>
<dbReference type="PROSITE" id="PS01033">
    <property type="entry name" value="GLOBIN"/>
    <property type="match status" value="1"/>
</dbReference>
<organism evidence="8 9">
    <name type="scientific">Aedes albopictus</name>
    <name type="common">Asian tiger mosquito</name>
    <name type="synonym">Stegomyia albopicta</name>
    <dbReference type="NCBI Taxonomy" id="7160"/>
    <lineage>
        <taxon>Eukaryota</taxon>
        <taxon>Metazoa</taxon>
        <taxon>Ecdysozoa</taxon>
        <taxon>Arthropoda</taxon>
        <taxon>Hexapoda</taxon>
        <taxon>Insecta</taxon>
        <taxon>Pterygota</taxon>
        <taxon>Neoptera</taxon>
        <taxon>Endopterygota</taxon>
        <taxon>Diptera</taxon>
        <taxon>Nematocera</taxon>
        <taxon>Culicoidea</taxon>
        <taxon>Culicidae</taxon>
        <taxon>Culicinae</taxon>
        <taxon>Aedini</taxon>
        <taxon>Aedes</taxon>
        <taxon>Stegomyia</taxon>
    </lineage>
</organism>
<comment type="similarity">
    <text evidence="6">Belongs to the globin family.</text>
</comment>
<keyword evidence="9" id="KW-1185">Reference proteome</keyword>
<reference evidence="9" key="1">
    <citation type="journal article" date="2015" name="Proc. Natl. Acad. Sci. U.S.A.">
        <title>Genome sequence of the Asian Tiger mosquito, Aedes albopictus, reveals insights into its biology, genetics, and evolution.</title>
        <authorList>
            <person name="Chen X.G."/>
            <person name="Jiang X."/>
            <person name="Gu J."/>
            <person name="Xu M."/>
            <person name="Wu Y."/>
            <person name="Deng Y."/>
            <person name="Zhang C."/>
            <person name="Bonizzoni M."/>
            <person name="Dermauw W."/>
            <person name="Vontas J."/>
            <person name="Armbruster P."/>
            <person name="Huang X."/>
            <person name="Yang Y."/>
            <person name="Zhang H."/>
            <person name="He W."/>
            <person name="Peng H."/>
            <person name="Liu Y."/>
            <person name="Wu K."/>
            <person name="Chen J."/>
            <person name="Lirakis M."/>
            <person name="Topalis P."/>
            <person name="Van Leeuwen T."/>
            <person name="Hall A.B."/>
            <person name="Jiang X."/>
            <person name="Thorpe C."/>
            <person name="Mueller R.L."/>
            <person name="Sun C."/>
            <person name="Waterhouse R.M."/>
            <person name="Yan G."/>
            <person name="Tu Z.J."/>
            <person name="Fang X."/>
            <person name="James A.A."/>
        </authorList>
    </citation>
    <scope>NUCLEOTIDE SEQUENCE [LARGE SCALE GENOMIC DNA]</scope>
    <source>
        <strain evidence="9">Foshan</strain>
    </source>
</reference>
<evidence type="ECO:0000313" key="9">
    <source>
        <dbReference type="Proteomes" id="UP000069940"/>
    </source>
</evidence>
<proteinExistence type="inferred from homology"/>
<dbReference type="SUPFAM" id="SSF46458">
    <property type="entry name" value="Globin-like"/>
    <property type="match status" value="1"/>
</dbReference>
<evidence type="ECO:0000256" key="4">
    <source>
        <dbReference type="ARBA" id="ARBA00022723"/>
    </source>
</evidence>
<dbReference type="PANTHER" id="PTHR47217">
    <property type="entry name" value="GLOBIN-LIKE PROTEIN"/>
    <property type="match status" value="1"/>
</dbReference>
<dbReference type="GeneID" id="109425785"/>
<dbReference type="RefSeq" id="XP_029720452.1">
    <property type="nucleotide sequence ID" value="XM_029864592.2"/>
</dbReference>
<dbReference type="Gene3D" id="1.10.490.10">
    <property type="entry name" value="Globins"/>
    <property type="match status" value="1"/>
</dbReference>
<dbReference type="InterPro" id="IPR000971">
    <property type="entry name" value="Globin"/>
</dbReference>
<evidence type="ECO:0000259" key="7">
    <source>
        <dbReference type="PROSITE" id="PS01033"/>
    </source>
</evidence>
<evidence type="ECO:0000313" key="8">
    <source>
        <dbReference type="EnsemblMetazoa" id="AALFPA23_015398.P22388"/>
    </source>
</evidence>
<dbReference type="InterPro" id="IPR044399">
    <property type="entry name" value="Mb-like_M"/>
</dbReference>
<dbReference type="Pfam" id="PF00042">
    <property type="entry name" value="Globin"/>
    <property type="match status" value="1"/>
</dbReference>
<keyword evidence="1 6" id="KW-0813">Transport</keyword>